<protein>
    <submittedName>
        <fullName evidence="3">Allophanate hydrolase</fullName>
    </submittedName>
</protein>
<sequence length="606" mass="64324">MPSFDLRMSTLRAAYRAKETTPRKLIGELLAKAAELNPEFHLFIHVLNEDEVAPYLDTLETQDIDALPLYGIPFAIKDNIDLAGIPTTAACPAFAYVPTESATLVAQLISLGAVPIGKTNLDQFATGLNGTRSPYGKCRNSVHPDFPAGGSSAGSSLAVALGVASFALGTDTAGSGRVPAALNHLVGLKGTKGLLSTAGVVPACRTLDCVTYLTATAREASELLALTAKQDPRDPYSRVNPHFNDASAFGEVSTFRFGVPSTLEFAGCPESPALFNDAHKTLEAAGGTAVEIDFAPFAEAARLLYEGPWVAERYSVAGALMETQPDAVLPVIRDVLAKAPGTTAVDAFRAQYRLQALKRACDAVMAEVDFVLTPSFPRPVTLAELEADPIGPNSLLGYYTNFMNLLDYAAVATPAGFMANGLPWGITVFGRPFTDQYLLSIADRLQRMFAFPVVGGSAPDLKPLPRQARSDRARVVVCGAHMEGLPLNWQLLQRGGRLVERTLSAPCYQLFAIEGIVARPGMARVSNGGGAAIEVEVWELPSAELGSFLTGIPAPLGLGKVELSDGRWEIGFICDAFGLEGMREITSFGGWRRWIAAASGSVANAS</sequence>
<organism evidence="3 4">
    <name type="scientific">Caballeronia mineralivorans PML1(12)</name>
    <dbReference type="NCBI Taxonomy" id="908627"/>
    <lineage>
        <taxon>Bacteria</taxon>
        <taxon>Pseudomonadati</taxon>
        <taxon>Pseudomonadota</taxon>
        <taxon>Betaproteobacteria</taxon>
        <taxon>Burkholderiales</taxon>
        <taxon>Burkholderiaceae</taxon>
        <taxon>Caballeronia</taxon>
    </lineage>
</organism>
<keyword evidence="3" id="KW-0378">Hydrolase</keyword>
<feature type="domain" description="Allophanate hydrolase C-terminal" evidence="2">
    <location>
        <begin position="474"/>
        <end position="596"/>
    </location>
</feature>
<keyword evidence="4" id="KW-1185">Reference proteome</keyword>
<evidence type="ECO:0000313" key="3">
    <source>
        <dbReference type="EMBL" id="KLU24509.1"/>
    </source>
</evidence>
<evidence type="ECO:0000313" key="4">
    <source>
        <dbReference type="Proteomes" id="UP000035963"/>
    </source>
</evidence>
<dbReference type="Gene3D" id="1.20.58.1700">
    <property type="match status" value="1"/>
</dbReference>
<dbReference type="GO" id="GO:0016787">
    <property type="term" value="F:hydrolase activity"/>
    <property type="evidence" value="ECO:0007669"/>
    <property type="project" value="UniProtKB-KW"/>
</dbReference>
<dbReference type="Pfam" id="PF21986">
    <property type="entry name" value="AH_C"/>
    <property type="match status" value="1"/>
</dbReference>
<dbReference type="EMBL" id="AEJF01000123">
    <property type="protein sequence ID" value="KLU24509.1"/>
    <property type="molecule type" value="Genomic_DNA"/>
</dbReference>
<dbReference type="InterPro" id="IPR000120">
    <property type="entry name" value="Amidase"/>
</dbReference>
<dbReference type="OrthoDB" id="8872210at2"/>
<comment type="caution">
    <text evidence="3">The sequence shown here is derived from an EMBL/GenBank/DDBJ whole genome shotgun (WGS) entry which is preliminary data.</text>
</comment>
<dbReference type="InterPro" id="IPR053844">
    <property type="entry name" value="AH_C"/>
</dbReference>
<dbReference type="PANTHER" id="PTHR11895:SF169">
    <property type="entry name" value="GLUTAMYL-TRNA(GLN) AMIDOTRANSFERASE"/>
    <property type="match status" value="1"/>
</dbReference>
<gene>
    <name evidence="3" type="ORF">EOS_19595</name>
</gene>
<dbReference type="NCBIfam" id="TIGR02713">
    <property type="entry name" value="allophanate_hyd"/>
    <property type="match status" value="1"/>
</dbReference>
<dbReference type="Gene3D" id="3.10.490.10">
    <property type="entry name" value="Gamma-glutamyl cyclotransferase-like"/>
    <property type="match status" value="1"/>
</dbReference>
<dbReference type="InterPro" id="IPR036928">
    <property type="entry name" value="AS_sf"/>
</dbReference>
<dbReference type="InterPro" id="IPR014085">
    <property type="entry name" value="Allophanate_hydrolase"/>
</dbReference>
<dbReference type="RefSeq" id="WP_047848342.1">
    <property type="nucleotide sequence ID" value="NZ_AEJF01000123.1"/>
</dbReference>
<dbReference type="NCBIfam" id="NF006043">
    <property type="entry name" value="PRK08186.1"/>
    <property type="match status" value="1"/>
</dbReference>
<feature type="domain" description="Amidase" evidence="1">
    <location>
        <begin position="26"/>
        <end position="439"/>
    </location>
</feature>
<name>A0A0J1CV62_9BURK</name>
<dbReference type="Gene3D" id="3.90.1300.10">
    <property type="entry name" value="Amidase signature (AS) domain"/>
    <property type="match status" value="1"/>
</dbReference>
<accession>A0A0J1CV62</accession>
<proteinExistence type="predicted"/>
<dbReference type="PATRIC" id="fig|908627.4.peg.4392"/>
<dbReference type="Pfam" id="PF01425">
    <property type="entry name" value="Amidase"/>
    <property type="match status" value="1"/>
</dbReference>
<dbReference type="Proteomes" id="UP000035963">
    <property type="component" value="Unassembled WGS sequence"/>
</dbReference>
<dbReference type="AlphaFoldDB" id="A0A0J1CV62"/>
<dbReference type="SUPFAM" id="SSF75304">
    <property type="entry name" value="Amidase signature (AS) enzymes"/>
    <property type="match status" value="1"/>
</dbReference>
<evidence type="ECO:0000259" key="2">
    <source>
        <dbReference type="Pfam" id="PF21986"/>
    </source>
</evidence>
<reference evidence="3 4" key="1">
    <citation type="journal article" date="2015" name="Genome Announc.">
        <title>Draft Genome Sequence of Burkholderia sp. Strain PML1(12), an Ectomycorrhizosphere-Inhabiting Bacterium with Effective Mineral-Weathering Ability.</title>
        <authorList>
            <person name="Uroz S."/>
            <person name="Oger P."/>
        </authorList>
    </citation>
    <scope>NUCLEOTIDE SEQUENCE [LARGE SCALE GENOMIC DNA]</scope>
    <source>
        <strain evidence="4">PML1(12)</strain>
    </source>
</reference>
<evidence type="ECO:0000259" key="1">
    <source>
        <dbReference type="Pfam" id="PF01425"/>
    </source>
</evidence>
<dbReference type="InterPro" id="IPR023631">
    <property type="entry name" value="Amidase_dom"/>
</dbReference>
<dbReference type="PANTHER" id="PTHR11895">
    <property type="entry name" value="TRANSAMIDASE"/>
    <property type="match status" value="1"/>
</dbReference>